<dbReference type="EMBL" id="KB706863">
    <property type="protein sequence ID" value="EMR65464.1"/>
    <property type="molecule type" value="Genomic_DNA"/>
</dbReference>
<keyword evidence="5 10" id="KW-0418">Kinase</keyword>
<keyword evidence="4" id="KW-0547">Nucleotide-binding</keyword>
<dbReference type="KEGG" id="ela:UCREL1_7565"/>
<evidence type="ECO:0000313" key="11">
    <source>
        <dbReference type="Proteomes" id="UP000012174"/>
    </source>
</evidence>
<sequence length="498" mass="55592">MTTGSNLSASKERITANEEARLLPKGWEMRGTGKSNRVEFYRSGGSQAGKKGTFDHPVLGRLAQPWELRKKGPGQFVYYNTNTRKTASRGPPRKLSQQLGMPPPPGAIAVRSSGQHGKLRRQETSAVPLHNEYERARCLDDGKGAIGGMNDGIYVVRKKVTGQLFVEKNYSGVVPHLIPLIKSEITMMKDLIHSSIIHYVASFVQDTPFQATVYMEYCDRGSLRDLILAYKARKKAHQPDFIPESFIWHAFVGLADALGFLATGRSCASVSLSLDLTHSNSNSNNYVHNGRPSSPSSWMPIIHRDIKPDNIFLRSRDTPGSTKPFYVLLSDFGLAQYERDAIAQLGVQGLAGSPEYHAPELAFDPWPRNDAEAQMQAGPHTNRSDVWALACIIYCMCERDDLAHLDRNCRPLRSRQAVGRAAKRPVLDIDHNNTPYSKYLAHSVAWAGARDPADRPGGWELVEEVKAQRDRWIADPQWKAQVEVKGVLPWWAAERRGV</sequence>
<dbReference type="Gene3D" id="1.10.510.10">
    <property type="entry name" value="Transferase(Phosphotransferase) domain 1"/>
    <property type="match status" value="2"/>
</dbReference>
<dbReference type="InterPro" id="IPR050660">
    <property type="entry name" value="NEK_Ser/Thr_kinase"/>
</dbReference>
<keyword evidence="3" id="KW-0808">Transferase</keyword>
<keyword evidence="2" id="KW-0723">Serine/threonine-protein kinase</keyword>
<keyword evidence="6" id="KW-0067">ATP-binding</keyword>
<proteinExistence type="predicted"/>
<evidence type="ECO:0000256" key="3">
    <source>
        <dbReference type="ARBA" id="ARBA00022679"/>
    </source>
</evidence>
<dbReference type="Proteomes" id="UP000012174">
    <property type="component" value="Unassembled WGS sequence"/>
</dbReference>
<dbReference type="GO" id="GO:0005524">
    <property type="term" value="F:ATP binding"/>
    <property type="evidence" value="ECO:0007669"/>
    <property type="project" value="UniProtKB-KW"/>
</dbReference>
<gene>
    <name evidence="10" type="ORF">UCREL1_7565</name>
</gene>
<evidence type="ECO:0000313" key="10">
    <source>
        <dbReference type="EMBL" id="EMR65464.1"/>
    </source>
</evidence>
<dbReference type="Pfam" id="PF00069">
    <property type="entry name" value="Pkinase"/>
    <property type="match status" value="1"/>
</dbReference>
<dbReference type="OMA" id="QYHTHES"/>
<dbReference type="GO" id="GO:0004674">
    <property type="term" value="F:protein serine/threonine kinase activity"/>
    <property type="evidence" value="ECO:0007669"/>
    <property type="project" value="UniProtKB-KW"/>
</dbReference>
<dbReference type="STRING" id="1287681.M7SGQ4"/>
<evidence type="ECO:0000259" key="9">
    <source>
        <dbReference type="PROSITE" id="PS50011"/>
    </source>
</evidence>
<accession>M7SGQ4</accession>
<dbReference type="PANTHER" id="PTHR43671">
    <property type="entry name" value="SERINE/THREONINE-PROTEIN KINASE NEK"/>
    <property type="match status" value="1"/>
</dbReference>
<dbReference type="SUPFAM" id="SSF56112">
    <property type="entry name" value="Protein kinase-like (PK-like)"/>
    <property type="match status" value="1"/>
</dbReference>
<evidence type="ECO:0000256" key="8">
    <source>
        <dbReference type="ARBA" id="ARBA00048679"/>
    </source>
</evidence>
<dbReference type="PANTHER" id="PTHR43671:SF98">
    <property type="entry name" value="SERINE_THREONINE-PROTEIN KINASE NEK11"/>
    <property type="match status" value="1"/>
</dbReference>
<name>M7SGQ4_EUTLA</name>
<organism evidence="10 11">
    <name type="scientific">Eutypa lata (strain UCR-EL1)</name>
    <name type="common">Grapevine dieback disease fungus</name>
    <name type="synonym">Eutypa armeniacae</name>
    <dbReference type="NCBI Taxonomy" id="1287681"/>
    <lineage>
        <taxon>Eukaryota</taxon>
        <taxon>Fungi</taxon>
        <taxon>Dikarya</taxon>
        <taxon>Ascomycota</taxon>
        <taxon>Pezizomycotina</taxon>
        <taxon>Sordariomycetes</taxon>
        <taxon>Xylariomycetidae</taxon>
        <taxon>Xylariales</taxon>
        <taxon>Diatrypaceae</taxon>
        <taxon>Eutypa</taxon>
    </lineage>
</organism>
<dbReference type="EC" id="2.7.11.1" evidence="1"/>
<evidence type="ECO:0000256" key="6">
    <source>
        <dbReference type="ARBA" id="ARBA00022840"/>
    </source>
</evidence>
<evidence type="ECO:0000256" key="1">
    <source>
        <dbReference type="ARBA" id="ARBA00012513"/>
    </source>
</evidence>
<dbReference type="InterPro" id="IPR008271">
    <property type="entry name" value="Ser/Thr_kinase_AS"/>
</dbReference>
<dbReference type="InterPro" id="IPR000719">
    <property type="entry name" value="Prot_kinase_dom"/>
</dbReference>
<evidence type="ECO:0000256" key="4">
    <source>
        <dbReference type="ARBA" id="ARBA00022741"/>
    </source>
</evidence>
<evidence type="ECO:0000256" key="5">
    <source>
        <dbReference type="ARBA" id="ARBA00022777"/>
    </source>
</evidence>
<dbReference type="InterPro" id="IPR011009">
    <property type="entry name" value="Kinase-like_dom_sf"/>
</dbReference>
<dbReference type="SMART" id="SM00220">
    <property type="entry name" value="S_TKc"/>
    <property type="match status" value="1"/>
</dbReference>
<evidence type="ECO:0000256" key="2">
    <source>
        <dbReference type="ARBA" id="ARBA00022527"/>
    </source>
</evidence>
<comment type="catalytic activity">
    <reaction evidence="7">
        <text>L-threonyl-[protein] + ATP = O-phospho-L-threonyl-[protein] + ADP + H(+)</text>
        <dbReference type="Rhea" id="RHEA:46608"/>
        <dbReference type="Rhea" id="RHEA-COMP:11060"/>
        <dbReference type="Rhea" id="RHEA-COMP:11605"/>
        <dbReference type="ChEBI" id="CHEBI:15378"/>
        <dbReference type="ChEBI" id="CHEBI:30013"/>
        <dbReference type="ChEBI" id="CHEBI:30616"/>
        <dbReference type="ChEBI" id="CHEBI:61977"/>
        <dbReference type="ChEBI" id="CHEBI:456216"/>
        <dbReference type="EC" id="2.7.11.1"/>
    </reaction>
</comment>
<dbReference type="GO" id="GO:0005634">
    <property type="term" value="C:nucleus"/>
    <property type="evidence" value="ECO:0007669"/>
    <property type="project" value="TreeGrafter"/>
</dbReference>
<protein>
    <recommendedName>
        <fullName evidence="1">non-specific serine/threonine protein kinase</fullName>
        <ecNumber evidence="1">2.7.11.1</ecNumber>
    </recommendedName>
</protein>
<reference evidence="11" key="1">
    <citation type="journal article" date="2013" name="Genome Announc.">
        <title>Draft genome sequence of the grapevine dieback fungus Eutypa lata UCR-EL1.</title>
        <authorList>
            <person name="Blanco-Ulate B."/>
            <person name="Rolshausen P.E."/>
            <person name="Cantu D."/>
        </authorList>
    </citation>
    <scope>NUCLEOTIDE SEQUENCE [LARGE SCALE GENOMIC DNA]</scope>
    <source>
        <strain evidence="11">UCR-EL1</strain>
    </source>
</reference>
<dbReference type="eggNOG" id="KOG0591">
    <property type="taxonomic scope" value="Eukaryota"/>
</dbReference>
<dbReference type="PROSITE" id="PS50011">
    <property type="entry name" value="PROTEIN_KINASE_DOM"/>
    <property type="match status" value="1"/>
</dbReference>
<dbReference type="HOGENOM" id="CLU_542964_0_0_1"/>
<dbReference type="AlphaFoldDB" id="M7SGQ4"/>
<keyword evidence="11" id="KW-1185">Reference proteome</keyword>
<dbReference type="PROSITE" id="PS00108">
    <property type="entry name" value="PROTEIN_KINASE_ST"/>
    <property type="match status" value="1"/>
</dbReference>
<feature type="domain" description="Protein kinase" evidence="9">
    <location>
        <begin position="135"/>
        <end position="473"/>
    </location>
</feature>
<evidence type="ECO:0000256" key="7">
    <source>
        <dbReference type="ARBA" id="ARBA00047899"/>
    </source>
</evidence>
<dbReference type="OrthoDB" id="310217at2759"/>
<comment type="catalytic activity">
    <reaction evidence="8">
        <text>L-seryl-[protein] + ATP = O-phospho-L-seryl-[protein] + ADP + H(+)</text>
        <dbReference type="Rhea" id="RHEA:17989"/>
        <dbReference type="Rhea" id="RHEA-COMP:9863"/>
        <dbReference type="Rhea" id="RHEA-COMP:11604"/>
        <dbReference type="ChEBI" id="CHEBI:15378"/>
        <dbReference type="ChEBI" id="CHEBI:29999"/>
        <dbReference type="ChEBI" id="CHEBI:30616"/>
        <dbReference type="ChEBI" id="CHEBI:83421"/>
        <dbReference type="ChEBI" id="CHEBI:456216"/>
        <dbReference type="EC" id="2.7.11.1"/>
    </reaction>
</comment>
<dbReference type="Gene3D" id="3.30.200.20">
    <property type="entry name" value="Phosphorylase Kinase, domain 1"/>
    <property type="match status" value="1"/>
</dbReference>